<dbReference type="Gene3D" id="3.40.50.300">
    <property type="entry name" value="P-loop containing nucleotide triphosphate hydrolases"/>
    <property type="match status" value="2"/>
</dbReference>
<dbReference type="SUPFAM" id="SSF52540">
    <property type="entry name" value="P-loop containing nucleoside triphosphate hydrolases"/>
    <property type="match status" value="2"/>
</dbReference>
<dbReference type="EMBL" id="CAVK010000124">
    <property type="protein sequence ID" value="CCW18215.1"/>
    <property type="molecule type" value="Genomic_DNA"/>
</dbReference>
<dbReference type="Gene3D" id="2.30.30.940">
    <property type="match status" value="1"/>
</dbReference>
<sequence>MRAVRGSPDLIALGKDGRGDERFTSREMIETEQRMSRAADGLVMDRIDGLSAATTYAIRTAESAGLVLGAKQESALRHITGERGLSLVLGYAGTGKSAMLGVARDVWESAGLNVRGAALAGIAAEGLENGSGIASRTIASMEHSWAQGRDLLTVRDVLVIDEAGMVGTRQMERVLSHAAEAGAKVVLVGDPQQLQSIEAGAAFRAIHERHGGVEITQVRRQHEGWQQSATRHLATGRTGEAIAAYADKGMVHQAETREDARRELVKRWDRERQADPDASRIILTHTNAEVRDLNESARAAMRNAGELGEERQVKTERGDRQFAPGDRIMFLRNERSLEVKNGTLGTIEKVSEGHMSVRTDDGRSVAFDTKDYRDLDHGYAATIHKAQGMTVDRAHVLATPGMDRHGAYVAMSRHREGMALHYGRDDFRDQSRLVRTLSRERGKDMATDYRQADPAKEYAERRGITFGERVAEIVRPIVEKARGIFDNFRPTIPPQQERDIFAGFQPKAEPLAQERAAQRQPEYDTQPLRAGGVRGAVERYAKALDAIQQTRAQGLDAMPHQNEAFDRARDALDAIRPEGSSNLSSAFRSSPELVREAAEGRGQAAVRAMQLETEIRMDPYSRADRFVEGGQQLQRHHAELVRDGNFRGAKSAAHHMAGMAKSLERDAQLESVLGVRSRELGLEIGPQVGRSFSHDLASSIPFDHGRDISRGMSR</sequence>
<evidence type="ECO:0000256" key="1">
    <source>
        <dbReference type="SAM" id="MobiDB-lite"/>
    </source>
</evidence>
<dbReference type="AlphaFoldDB" id="N1MM09"/>
<accession>N1MM09</accession>
<feature type="compositionally biased region" description="Basic and acidic residues" evidence="1">
    <location>
        <begin position="703"/>
        <end position="714"/>
    </location>
</feature>
<protein>
    <submittedName>
        <fullName evidence="2">Conjugal transfer protein TraA</fullName>
    </submittedName>
</protein>
<proteinExistence type="predicted"/>
<dbReference type="InterPro" id="IPR027417">
    <property type="entry name" value="P-loop_NTPase"/>
</dbReference>
<organism evidence="2 3">
    <name type="scientific">Sphingobium indicum BiD32</name>
    <dbReference type="NCBI Taxonomy" id="1301087"/>
    <lineage>
        <taxon>Bacteria</taxon>
        <taxon>Pseudomonadati</taxon>
        <taxon>Pseudomonadota</taxon>
        <taxon>Alphaproteobacteria</taxon>
        <taxon>Sphingomonadales</taxon>
        <taxon>Sphingomonadaceae</taxon>
        <taxon>Sphingobium</taxon>
    </lineage>
</organism>
<evidence type="ECO:0000313" key="2">
    <source>
        <dbReference type="EMBL" id="CCW18215.1"/>
    </source>
</evidence>
<dbReference type="CDD" id="cd18809">
    <property type="entry name" value="SF1_C_RecD"/>
    <property type="match status" value="1"/>
</dbReference>
<keyword evidence="3" id="KW-1185">Reference proteome</keyword>
<dbReference type="Pfam" id="PF13604">
    <property type="entry name" value="AAA_30"/>
    <property type="match status" value="1"/>
</dbReference>
<comment type="caution">
    <text evidence="2">The sequence shown here is derived from an EMBL/GenBank/DDBJ whole genome shotgun (WGS) entry which is preliminary data.</text>
</comment>
<reference evidence="3" key="2">
    <citation type="submission" date="2013-04" db="EMBL/GenBank/DDBJ databases">
        <title>Bisphenol A degrading Sphingobium sp. strain BiD32.</title>
        <authorList>
            <person name="Nielsen J.L."/>
            <person name="Zhou N.A."/>
            <person name="Kjeldal H."/>
        </authorList>
    </citation>
    <scope>NUCLEOTIDE SEQUENCE [LARGE SCALE GENOMIC DNA]</scope>
    <source>
        <strain evidence="3">BiD32</strain>
    </source>
</reference>
<gene>
    <name evidence="2" type="ORF">EBBID32_25660</name>
</gene>
<feature type="region of interest" description="Disordered" evidence="1">
    <location>
        <begin position="693"/>
        <end position="714"/>
    </location>
</feature>
<name>N1MM09_9SPHN</name>
<dbReference type="Proteomes" id="UP000013201">
    <property type="component" value="Unassembled WGS sequence"/>
</dbReference>
<reference evidence="2 3" key="1">
    <citation type="submission" date="2013-03" db="EMBL/GenBank/DDBJ databases">
        <authorList>
            <person name="Le V."/>
        </authorList>
    </citation>
    <scope>NUCLEOTIDE SEQUENCE [LARGE SCALE GENOMIC DNA]</scope>
    <source>
        <strain evidence="2 3">BiD32</strain>
    </source>
</reference>
<dbReference type="CDD" id="cd17933">
    <property type="entry name" value="DEXSc_RecD-like"/>
    <property type="match status" value="1"/>
</dbReference>
<evidence type="ECO:0000313" key="3">
    <source>
        <dbReference type="Proteomes" id="UP000013201"/>
    </source>
</evidence>